<evidence type="ECO:0000313" key="3">
    <source>
        <dbReference type="Proteomes" id="UP000195772"/>
    </source>
</evidence>
<reference evidence="3" key="1">
    <citation type="submission" date="2017-04" db="EMBL/GenBank/DDBJ databases">
        <title>Function of individual gut microbiota members based on whole genome sequencing of pure cultures obtained from chicken caecum.</title>
        <authorList>
            <person name="Medvecky M."/>
            <person name="Cejkova D."/>
            <person name="Polansky O."/>
            <person name="Karasova D."/>
            <person name="Kubasova T."/>
            <person name="Cizek A."/>
            <person name="Rychlik I."/>
        </authorList>
    </citation>
    <scope>NUCLEOTIDE SEQUENCE [LARGE SCALE GENOMIC DNA]</scope>
    <source>
        <strain evidence="3">An90</strain>
    </source>
</reference>
<evidence type="ECO:0000313" key="2">
    <source>
        <dbReference type="EMBL" id="OUN01997.1"/>
    </source>
</evidence>
<dbReference type="Proteomes" id="UP000195772">
    <property type="component" value="Unassembled WGS sequence"/>
</dbReference>
<gene>
    <name evidence="2" type="ORF">B5G41_13055</name>
</gene>
<accession>A0A1Y3QU98</accession>
<protein>
    <recommendedName>
        <fullName evidence="4">Cardiolipin synthase N-terminal domain-containing protein</fullName>
    </recommendedName>
</protein>
<keyword evidence="1" id="KW-1133">Transmembrane helix</keyword>
<keyword evidence="1" id="KW-0812">Transmembrane</keyword>
<comment type="caution">
    <text evidence="2">The sequence shown here is derived from an EMBL/GenBank/DDBJ whole genome shotgun (WGS) entry which is preliminary data.</text>
</comment>
<feature type="transmembrane region" description="Helical" evidence="1">
    <location>
        <begin position="6"/>
        <end position="22"/>
    </location>
</feature>
<feature type="transmembrane region" description="Helical" evidence="1">
    <location>
        <begin position="29"/>
        <end position="52"/>
    </location>
</feature>
<evidence type="ECO:0008006" key="4">
    <source>
        <dbReference type="Google" id="ProtNLM"/>
    </source>
</evidence>
<proteinExistence type="predicted"/>
<keyword evidence="1" id="KW-0472">Membrane</keyword>
<dbReference type="EMBL" id="NFHB01000010">
    <property type="protein sequence ID" value="OUN01997.1"/>
    <property type="molecule type" value="Genomic_DNA"/>
</dbReference>
<name>A0A1Y3QU98_9BACT</name>
<dbReference type="RefSeq" id="WP_026318354.1">
    <property type="nucleotide sequence ID" value="NZ_AP025562.1"/>
</dbReference>
<dbReference type="AlphaFoldDB" id="A0A1Y3QU98"/>
<dbReference type="OrthoDB" id="1048705at2"/>
<organism evidence="2 3">
    <name type="scientific">Alistipes onderdonkii</name>
    <dbReference type="NCBI Taxonomy" id="328813"/>
    <lineage>
        <taxon>Bacteria</taxon>
        <taxon>Pseudomonadati</taxon>
        <taxon>Bacteroidota</taxon>
        <taxon>Bacteroidia</taxon>
        <taxon>Bacteroidales</taxon>
        <taxon>Rikenellaceae</taxon>
        <taxon>Alistipes</taxon>
    </lineage>
</organism>
<evidence type="ECO:0000256" key="1">
    <source>
        <dbReference type="SAM" id="Phobius"/>
    </source>
</evidence>
<sequence length="62" mass="7150">MIGTVIWLIGVFCAIWCVMDIFKKNISTAGKVIASIVVLLTSWLGFAVYYFYAKDHLQEWFK</sequence>